<dbReference type="EMBL" id="CAJZAF010000125">
    <property type="protein sequence ID" value="CAG9187755.1"/>
    <property type="molecule type" value="Genomic_DNA"/>
</dbReference>
<protein>
    <submittedName>
        <fullName evidence="1">Uncharacterized protein</fullName>
    </submittedName>
</protein>
<sequence length="53" mass="6036">MLIATSALLFRNWHATIHQSKTFDFSQVDTLQAIHLYPSAEPVLTWKYGSGRS</sequence>
<name>A0ABM8Y4P6_9BURK</name>
<evidence type="ECO:0000313" key="2">
    <source>
        <dbReference type="Proteomes" id="UP000701702"/>
    </source>
</evidence>
<keyword evidence="2" id="KW-1185">Reference proteome</keyword>
<reference evidence="1 2" key="1">
    <citation type="submission" date="2021-08" db="EMBL/GenBank/DDBJ databases">
        <authorList>
            <person name="Peeters C."/>
        </authorList>
    </citation>
    <scope>NUCLEOTIDE SEQUENCE [LARGE SCALE GENOMIC DNA]</scope>
    <source>
        <strain evidence="1 2">LMG 23994</strain>
    </source>
</reference>
<proteinExistence type="predicted"/>
<gene>
    <name evidence="1" type="ORF">LMG23994_07202</name>
</gene>
<evidence type="ECO:0000313" key="1">
    <source>
        <dbReference type="EMBL" id="CAG9187755.1"/>
    </source>
</evidence>
<comment type="caution">
    <text evidence="1">The sequence shown here is derived from an EMBL/GenBank/DDBJ whole genome shotgun (WGS) entry which is preliminary data.</text>
</comment>
<accession>A0ABM8Y4P6</accession>
<dbReference type="Proteomes" id="UP000701702">
    <property type="component" value="Unassembled WGS sequence"/>
</dbReference>
<organism evidence="1 2">
    <name type="scientific">Cupriavidus pinatubonensis</name>
    <dbReference type="NCBI Taxonomy" id="248026"/>
    <lineage>
        <taxon>Bacteria</taxon>
        <taxon>Pseudomonadati</taxon>
        <taxon>Pseudomonadota</taxon>
        <taxon>Betaproteobacteria</taxon>
        <taxon>Burkholderiales</taxon>
        <taxon>Burkholderiaceae</taxon>
        <taxon>Cupriavidus</taxon>
    </lineage>
</organism>